<protein>
    <submittedName>
        <fullName evidence="8">23S rRNA (Uracil(1939)-C(5))-methyltransferase RlmD</fullName>
    </submittedName>
</protein>
<reference evidence="9" key="1">
    <citation type="journal article" date="2019" name="Int. J. Syst. Evol. Microbiol.">
        <title>The Global Catalogue of Microorganisms (GCM) 10K type strain sequencing project: providing services to taxonomists for standard genome sequencing and annotation.</title>
        <authorList>
            <consortium name="The Broad Institute Genomics Platform"/>
            <consortium name="The Broad Institute Genome Sequencing Center for Infectious Disease"/>
            <person name="Wu L."/>
            <person name="Ma J."/>
        </authorList>
    </citation>
    <scope>NUCLEOTIDE SEQUENCE [LARGE SCALE GENOMIC DNA]</scope>
    <source>
        <strain evidence="9">CGMCC 1.10131</strain>
    </source>
</reference>
<keyword evidence="1" id="KW-0479">Metal-binding</keyword>
<feature type="binding site" evidence="6">
    <location>
        <position position="368"/>
    </location>
    <ligand>
        <name>S-adenosyl-L-methionine</name>
        <dbReference type="ChEBI" id="CHEBI:59789"/>
    </ligand>
</feature>
<accession>A0ABQ1HZC4</accession>
<evidence type="ECO:0000256" key="2">
    <source>
        <dbReference type="ARBA" id="ARBA00022603"/>
    </source>
</evidence>
<dbReference type="PANTHER" id="PTHR11061:SF49">
    <property type="entry name" value="23S RRNA (URACIL(1939)-C(5))-METHYLTRANSFERASE RLMD"/>
    <property type="match status" value="1"/>
</dbReference>
<keyword evidence="1" id="KW-0004">4Fe-4S</keyword>
<dbReference type="InterPro" id="IPR012340">
    <property type="entry name" value="NA-bd_OB-fold"/>
</dbReference>
<dbReference type="Proteomes" id="UP000651977">
    <property type="component" value="Unassembled WGS sequence"/>
</dbReference>
<evidence type="ECO:0000256" key="7">
    <source>
        <dbReference type="PROSITE-ProRule" id="PRU10015"/>
    </source>
</evidence>
<dbReference type="PANTHER" id="PTHR11061">
    <property type="entry name" value="RNA M5U METHYLTRANSFERASE"/>
    <property type="match status" value="1"/>
</dbReference>
<dbReference type="Gene3D" id="2.40.50.1070">
    <property type="match status" value="1"/>
</dbReference>
<dbReference type="InterPro" id="IPR030390">
    <property type="entry name" value="MeTrfase_TrmA_AS"/>
</dbReference>
<feature type="active site" evidence="7">
    <location>
        <position position="394"/>
    </location>
</feature>
<dbReference type="RefSeq" id="WP_055732354.1">
    <property type="nucleotide sequence ID" value="NZ_BMDY01000005.1"/>
</dbReference>
<proteinExistence type="inferred from homology"/>
<dbReference type="PROSITE" id="PS01230">
    <property type="entry name" value="TRMA_1"/>
    <property type="match status" value="1"/>
</dbReference>
<dbReference type="PROSITE" id="PS51687">
    <property type="entry name" value="SAM_MT_RNA_M5U"/>
    <property type="match status" value="1"/>
</dbReference>
<organism evidence="8 9">
    <name type="scientific">Agarivorans gilvus</name>
    <dbReference type="NCBI Taxonomy" id="680279"/>
    <lineage>
        <taxon>Bacteria</taxon>
        <taxon>Pseudomonadati</taxon>
        <taxon>Pseudomonadota</taxon>
        <taxon>Gammaproteobacteria</taxon>
        <taxon>Alteromonadales</taxon>
        <taxon>Alteromonadaceae</taxon>
        <taxon>Agarivorans</taxon>
    </lineage>
</organism>
<keyword evidence="5" id="KW-0411">Iron-sulfur</keyword>
<dbReference type="InterPro" id="IPR010280">
    <property type="entry name" value="U5_MeTrfase_fam"/>
</dbReference>
<evidence type="ECO:0000313" key="8">
    <source>
        <dbReference type="EMBL" id="GGA99511.1"/>
    </source>
</evidence>
<evidence type="ECO:0000256" key="3">
    <source>
        <dbReference type="ARBA" id="ARBA00022679"/>
    </source>
</evidence>
<sequence length="436" mass="48373">MAQFFKAKAKSTTIKALRDQQVLDLDHHLKGVVKCQGQTYFVDGVLPGERVDVLPSGKSGPAKLLKRLSSSPERIEPACGFYQRCGGCSAQHLSVQAQRHYKQQAVTALLSRLSGYVELPEIETLSGSEWAYRRVCRLSSWFDKNTGWQLGFRQKASKSLVAVDSCLVLDAQLSALIAPLQALVSAWPKKVALGHIELIACQPQPVCRIRLTQVLSDKYRQQLLDFSQAHALAMVLAEQEQQTWLCGEESYYSLNEQQLSLAFSPGNFIQVNAQMNQCLVSTALDWLDLQADDCVLDLYSGIGNFSLAIAQQVKQVVAVEGLKEMAQQLSYNAKRNGLTNVAAFSGDLEQPETAQFWHDFKINKVLLDPARAGAKQAITQVAKLSPSTVVYVSCNPATLARDAREMKQAGYRFTKLALVDMFAHTEHIETMALFER</sequence>
<keyword evidence="1" id="KW-0408">Iron</keyword>
<dbReference type="Pfam" id="PF05958">
    <property type="entry name" value="tRNA_U5-meth_tr"/>
    <property type="match status" value="1"/>
</dbReference>
<evidence type="ECO:0000256" key="1">
    <source>
        <dbReference type="ARBA" id="ARBA00022485"/>
    </source>
</evidence>
<keyword evidence="3 6" id="KW-0808">Transferase</keyword>
<evidence type="ECO:0000256" key="5">
    <source>
        <dbReference type="ARBA" id="ARBA00023014"/>
    </source>
</evidence>
<name>A0ABQ1HZC4_9ALTE</name>
<dbReference type="EMBL" id="BMDY01000005">
    <property type="protein sequence ID" value="GGA99511.1"/>
    <property type="molecule type" value="Genomic_DNA"/>
</dbReference>
<feature type="binding site" evidence="6">
    <location>
        <position position="320"/>
    </location>
    <ligand>
        <name>S-adenosyl-L-methionine</name>
        <dbReference type="ChEBI" id="CHEBI:59789"/>
    </ligand>
</feature>
<comment type="similarity">
    <text evidence="6">Belongs to the class I-like SAM-binding methyltransferase superfamily. RNA M5U methyltransferase family.</text>
</comment>
<evidence type="ECO:0000256" key="6">
    <source>
        <dbReference type="PROSITE-ProRule" id="PRU01024"/>
    </source>
</evidence>
<feature type="active site" description="Nucleophile" evidence="6">
    <location>
        <position position="394"/>
    </location>
</feature>
<feature type="binding site" evidence="6">
    <location>
        <position position="299"/>
    </location>
    <ligand>
        <name>S-adenosyl-L-methionine</name>
        <dbReference type="ChEBI" id="CHEBI:59789"/>
    </ligand>
</feature>
<dbReference type="NCBIfam" id="NF009639">
    <property type="entry name" value="PRK13168.1"/>
    <property type="match status" value="1"/>
</dbReference>
<comment type="caution">
    <text evidence="8">The sequence shown here is derived from an EMBL/GenBank/DDBJ whole genome shotgun (WGS) entry which is preliminary data.</text>
</comment>
<dbReference type="Gene3D" id="3.40.50.150">
    <property type="entry name" value="Vaccinia Virus protein VP39"/>
    <property type="match status" value="1"/>
</dbReference>
<keyword evidence="4 6" id="KW-0949">S-adenosyl-L-methionine</keyword>
<dbReference type="Gene3D" id="2.40.50.140">
    <property type="entry name" value="Nucleic acid-binding proteins"/>
    <property type="match status" value="1"/>
</dbReference>
<gene>
    <name evidence="8" type="primary">rlmD</name>
    <name evidence="8" type="ORF">GCM10007414_10690</name>
</gene>
<dbReference type="NCBIfam" id="TIGR00479">
    <property type="entry name" value="rumA"/>
    <property type="match status" value="1"/>
</dbReference>
<keyword evidence="2 6" id="KW-0489">Methyltransferase</keyword>
<evidence type="ECO:0000256" key="4">
    <source>
        <dbReference type="ARBA" id="ARBA00022691"/>
    </source>
</evidence>
<dbReference type="CDD" id="cd02440">
    <property type="entry name" value="AdoMet_MTases"/>
    <property type="match status" value="1"/>
</dbReference>
<dbReference type="SUPFAM" id="SSF53335">
    <property type="entry name" value="S-adenosyl-L-methionine-dependent methyltransferases"/>
    <property type="match status" value="1"/>
</dbReference>
<feature type="binding site" evidence="6">
    <location>
        <position position="270"/>
    </location>
    <ligand>
        <name>S-adenosyl-L-methionine</name>
        <dbReference type="ChEBI" id="CHEBI:59789"/>
    </ligand>
</feature>
<evidence type="ECO:0000313" key="9">
    <source>
        <dbReference type="Proteomes" id="UP000651977"/>
    </source>
</evidence>
<dbReference type="InterPro" id="IPR029063">
    <property type="entry name" value="SAM-dependent_MTases_sf"/>
</dbReference>
<keyword evidence="9" id="KW-1185">Reference proteome</keyword>